<protein>
    <recommendedName>
        <fullName evidence="7">Endolytic murein transglycosylase</fullName>
        <ecNumber evidence="7">4.2.2.29</ecNumber>
    </recommendedName>
    <alternativeName>
        <fullName evidence="7">Peptidoglycan lytic transglycosylase</fullName>
    </alternativeName>
    <alternativeName>
        <fullName evidence="7">Peptidoglycan polymerization terminase</fullName>
    </alternativeName>
</protein>
<dbReference type="RefSeq" id="WP_271434225.1">
    <property type="nucleotide sequence ID" value="NZ_CP073355.1"/>
</dbReference>
<sequence length="331" mass="38223">MKRRVFFVFLVAIIGWGLSSCARDITLNRETVLFEIQKGDTLNRIAKRLADNRIIRDPVRFKVRAKIQGYDKKLQVGTYQILPGENLDDLIKKMGTGQVYARRMTILEGWNIYDIASYLVRQNFISNEKEFFKACERIDLVEELGVKGIKNLEGFLFPDTYSVPLGLTAEDIVVLMVKQFKRVVTPEMRQALIAHGLSFYQALTLASIVEKETSVEYEKPIVAGVFYNRLRVRMKLQTDPTLIYIRQMEGNWDGNIRKRDFTNTSPYNTYRYYGLPPGPIANPGKSALLAVAYPAQTEYLYFVAKNDGTHYFSSTLQEHNRAVQLYQLRRK</sequence>
<keyword evidence="6 7" id="KW-0961">Cell wall biogenesis/degradation</keyword>
<comment type="catalytic activity">
    <reaction evidence="7">
        <text>a peptidoglycan chain = a peptidoglycan chain with N-acetyl-1,6-anhydromuramyl-[peptide] at the reducing end + a peptidoglycan chain with N-acetylglucosamine at the non-reducing end.</text>
        <dbReference type="EC" id="4.2.2.29"/>
    </reaction>
</comment>
<proteinExistence type="inferred from homology"/>
<evidence type="ECO:0000313" key="9">
    <source>
        <dbReference type="Proteomes" id="UP001056539"/>
    </source>
</evidence>
<dbReference type="AlphaFoldDB" id="A0AAX3BA19"/>
<comment type="similarity">
    <text evidence="7">Belongs to the transglycosylase MltG family.</text>
</comment>
<dbReference type="Gene3D" id="3.30.1490.480">
    <property type="entry name" value="Endolytic murein transglycosylase"/>
    <property type="match status" value="1"/>
</dbReference>
<evidence type="ECO:0000256" key="6">
    <source>
        <dbReference type="ARBA" id="ARBA00023316"/>
    </source>
</evidence>
<dbReference type="GO" id="GO:0008932">
    <property type="term" value="F:lytic endotransglycosylase activity"/>
    <property type="evidence" value="ECO:0007669"/>
    <property type="project" value="UniProtKB-UniRule"/>
</dbReference>
<evidence type="ECO:0000256" key="7">
    <source>
        <dbReference type="HAMAP-Rule" id="MF_02065"/>
    </source>
</evidence>
<keyword evidence="4 7" id="KW-0472">Membrane</keyword>
<dbReference type="EC" id="4.2.2.29" evidence="7"/>
<evidence type="ECO:0000256" key="3">
    <source>
        <dbReference type="ARBA" id="ARBA00022989"/>
    </source>
</evidence>
<organism evidence="8 9">
    <name type="scientific">Thermospira aquatica</name>
    <dbReference type="NCBI Taxonomy" id="2828656"/>
    <lineage>
        <taxon>Bacteria</taxon>
        <taxon>Pseudomonadati</taxon>
        <taxon>Spirochaetota</taxon>
        <taxon>Spirochaetia</taxon>
        <taxon>Brevinematales</taxon>
        <taxon>Thermospiraceae</taxon>
        <taxon>Thermospira</taxon>
    </lineage>
</organism>
<feature type="site" description="Important for catalytic activity" evidence="7">
    <location>
        <position position="212"/>
    </location>
</feature>
<dbReference type="PANTHER" id="PTHR30518:SF2">
    <property type="entry name" value="ENDOLYTIC MUREIN TRANSGLYCOSYLASE"/>
    <property type="match status" value="1"/>
</dbReference>
<dbReference type="NCBIfam" id="TIGR00247">
    <property type="entry name" value="endolytic transglycosylase MltG"/>
    <property type="match status" value="1"/>
</dbReference>
<dbReference type="GO" id="GO:0071555">
    <property type="term" value="P:cell wall organization"/>
    <property type="evidence" value="ECO:0007669"/>
    <property type="project" value="UniProtKB-KW"/>
</dbReference>
<keyword evidence="1 7" id="KW-1003">Cell membrane</keyword>
<dbReference type="HAMAP" id="MF_02065">
    <property type="entry name" value="MltG"/>
    <property type="match status" value="1"/>
</dbReference>
<dbReference type="Gene3D" id="3.30.160.60">
    <property type="entry name" value="Classic Zinc Finger"/>
    <property type="match status" value="1"/>
</dbReference>
<gene>
    <name evidence="7 8" type="primary">mltG</name>
    <name evidence="8" type="ORF">KDW03_06210</name>
</gene>
<keyword evidence="2 7" id="KW-0812">Transmembrane</keyword>
<dbReference type="InterPro" id="IPR003770">
    <property type="entry name" value="MLTG-like"/>
</dbReference>
<dbReference type="CDD" id="cd08010">
    <property type="entry name" value="MltG_like"/>
    <property type="match status" value="1"/>
</dbReference>
<reference evidence="8" key="1">
    <citation type="submission" date="2021-04" db="EMBL/GenBank/DDBJ databases">
        <authorList>
            <person name="Postec A."/>
        </authorList>
    </citation>
    <scope>NUCLEOTIDE SEQUENCE</scope>
    <source>
        <strain evidence="8">F1F22</strain>
    </source>
</reference>
<dbReference type="GO" id="GO:0009252">
    <property type="term" value="P:peptidoglycan biosynthetic process"/>
    <property type="evidence" value="ECO:0007669"/>
    <property type="project" value="UniProtKB-UniRule"/>
</dbReference>
<dbReference type="PROSITE" id="PS51257">
    <property type="entry name" value="PROKAR_LIPOPROTEIN"/>
    <property type="match status" value="1"/>
</dbReference>
<comment type="function">
    <text evidence="7">Functions as a peptidoglycan terminase that cleaves nascent peptidoglycan strands endolytically to terminate their elongation.</text>
</comment>
<dbReference type="KEGG" id="taqu:KDW03_06210"/>
<accession>A0AAX3BA19</accession>
<dbReference type="Pfam" id="PF02618">
    <property type="entry name" value="YceG"/>
    <property type="match status" value="1"/>
</dbReference>
<evidence type="ECO:0000313" key="8">
    <source>
        <dbReference type="EMBL" id="URA09098.1"/>
    </source>
</evidence>
<keyword evidence="3 7" id="KW-1133">Transmembrane helix</keyword>
<keyword evidence="5 7" id="KW-0456">Lyase</keyword>
<dbReference type="Proteomes" id="UP001056539">
    <property type="component" value="Chromosome"/>
</dbReference>
<dbReference type="PANTHER" id="PTHR30518">
    <property type="entry name" value="ENDOLYTIC MUREIN TRANSGLYCOSYLASE"/>
    <property type="match status" value="1"/>
</dbReference>
<evidence type="ECO:0000256" key="1">
    <source>
        <dbReference type="ARBA" id="ARBA00022475"/>
    </source>
</evidence>
<evidence type="ECO:0000256" key="2">
    <source>
        <dbReference type="ARBA" id="ARBA00022692"/>
    </source>
</evidence>
<keyword evidence="9" id="KW-1185">Reference proteome</keyword>
<dbReference type="EMBL" id="CP073355">
    <property type="protein sequence ID" value="URA09098.1"/>
    <property type="molecule type" value="Genomic_DNA"/>
</dbReference>
<dbReference type="GO" id="GO:0005886">
    <property type="term" value="C:plasma membrane"/>
    <property type="evidence" value="ECO:0007669"/>
    <property type="project" value="UniProtKB-UniRule"/>
</dbReference>
<evidence type="ECO:0000256" key="4">
    <source>
        <dbReference type="ARBA" id="ARBA00023136"/>
    </source>
</evidence>
<evidence type="ECO:0000256" key="5">
    <source>
        <dbReference type="ARBA" id="ARBA00023239"/>
    </source>
</evidence>
<reference evidence="8" key="2">
    <citation type="submission" date="2022-06" db="EMBL/GenBank/DDBJ databases">
        <title>Thermospira aquatica gen. nov., sp. nov.</title>
        <authorList>
            <person name="Ben Ali Gam Z."/>
            <person name="Labat M."/>
        </authorList>
    </citation>
    <scope>NUCLEOTIDE SEQUENCE</scope>
    <source>
        <strain evidence="8">F1F22</strain>
    </source>
</reference>
<name>A0AAX3BA19_9SPIR</name>